<dbReference type="EMBL" id="CAJGYM010000030">
    <property type="protein sequence ID" value="CAD6192826.1"/>
    <property type="molecule type" value="Genomic_DNA"/>
</dbReference>
<keyword evidence="5" id="KW-0805">Transcription regulation</keyword>
<evidence type="ECO:0000259" key="13">
    <source>
        <dbReference type="PROSITE" id="PS50023"/>
    </source>
</evidence>
<dbReference type="PROSITE" id="PS51030">
    <property type="entry name" value="NUCLEAR_REC_DBD_2"/>
    <property type="match status" value="1"/>
</dbReference>
<dbReference type="SUPFAM" id="SSF57716">
    <property type="entry name" value="Glucocorticoid receptor-like (DNA-binding domain)"/>
    <property type="match status" value="3"/>
</dbReference>
<accession>A0A8S1H8P5</accession>
<dbReference type="CDD" id="cd09342">
    <property type="entry name" value="LIM3_Testin_like"/>
    <property type="match status" value="1"/>
</dbReference>
<dbReference type="Pfam" id="PF06297">
    <property type="entry name" value="PET"/>
    <property type="match status" value="1"/>
</dbReference>
<dbReference type="FunFam" id="2.10.110.10:FF:000005">
    <property type="entry name" value="Testin isoform 1"/>
    <property type="match status" value="1"/>
</dbReference>
<evidence type="ECO:0000256" key="12">
    <source>
        <dbReference type="SAM" id="Phobius"/>
    </source>
</evidence>
<dbReference type="GO" id="GO:0043565">
    <property type="term" value="F:sequence-specific DNA binding"/>
    <property type="evidence" value="ECO:0007669"/>
    <property type="project" value="InterPro"/>
</dbReference>
<keyword evidence="8" id="KW-0804">Transcription</keyword>
<feature type="domain" description="LIM zinc-binding" evidence="13">
    <location>
        <begin position="756"/>
        <end position="820"/>
    </location>
</feature>
<dbReference type="PROSITE" id="PS00478">
    <property type="entry name" value="LIM_DOMAIN_1"/>
    <property type="match status" value="1"/>
</dbReference>
<proteinExistence type="predicted"/>
<feature type="domain" description="Nuclear receptor" evidence="14">
    <location>
        <begin position="19"/>
        <end position="96"/>
    </location>
</feature>
<evidence type="ECO:0000256" key="1">
    <source>
        <dbReference type="ARBA" id="ARBA00022723"/>
    </source>
</evidence>
<comment type="caution">
    <text evidence="16">The sequence shown here is derived from an EMBL/GenBank/DDBJ whole genome shotgun (WGS) entry which is preliminary data.</text>
</comment>
<dbReference type="InterPro" id="IPR013088">
    <property type="entry name" value="Znf_NHR/GATA"/>
</dbReference>
<dbReference type="CDD" id="cd09341">
    <property type="entry name" value="LIM2_Testin_like"/>
    <property type="match status" value="1"/>
</dbReference>
<feature type="domain" description="PET" evidence="15">
    <location>
        <begin position="627"/>
        <end position="735"/>
    </location>
</feature>
<keyword evidence="12" id="KW-0472">Membrane</keyword>
<evidence type="ECO:0000256" key="3">
    <source>
        <dbReference type="ARBA" id="ARBA00022771"/>
    </source>
</evidence>
<dbReference type="Gene3D" id="2.10.110.10">
    <property type="entry name" value="Cysteine Rich Protein"/>
    <property type="match status" value="3"/>
</dbReference>
<organism evidence="16 17">
    <name type="scientific">Caenorhabditis auriculariae</name>
    <dbReference type="NCBI Taxonomy" id="2777116"/>
    <lineage>
        <taxon>Eukaryota</taxon>
        <taxon>Metazoa</taxon>
        <taxon>Ecdysozoa</taxon>
        <taxon>Nematoda</taxon>
        <taxon>Chromadorea</taxon>
        <taxon>Rhabditida</taxon>
        <taxon>Rhabditina</taxon>
        <taxon>Rhabditomorpha</taxon>
        <taxon>Rhabditoidea</taxon>
        <taxon>Rhabditidae</taxon>
        <taxon>Peloderinae</taxon>
        <taxon>Caenorhabditis</taxon>
    </lineage>
</organism>
<evidence type="ECO:0000256" key="7">
    <source>
        <dbReference type="ARBA" id="ARBA00023125"/>
    </source>
</evidence>
<dbReference type="PROSITE" id="PS50023">
    <property type="entry name" value="LIM_DOMAIN_2"/>
    <property type="match status" value="2"/>
</dbReference>
<evidence type="ECO:0000256" key="4">
    <source>
        <dbReference type="ARBA" id="ARBA00022833"/>
    </source>
</evidence>
<dbReference type="PROSITE" id="PS51303">
    <property type="entry name" value="PET"/>
    <property type="match status" value="1"/>
</dbReference>
<evidence type="ECO:0000256" key="10">
    <source>
        <dbReference type="ARBA" id="ARBA00023242"/>
    </source>
</evidence>
<dbReference type="OrthoDB" id="10069167at2759"/>
<dbReference type="AlphaFoldDB" id="A0A8S1H8P5"/>
<dbReference type="GO" id="GO:0003700">
    <property type="term" value="F:DNA-binding transcription factor activity"/>
    <property type="evidence" value="ECO:0007669"/>
    <property type="project" value="InterPro"/>
</dbReference>
<evidence type="ECO:0000256" key="2">
    <source>
        <dbReference type="ARBA" id="ARBA00022737"/>
    </source>
</evidence>
<evidence type="ECO:0000256" key="11">
    <source>
        <dbReference type="PROSITE-ProRule" id="PRU00125"/>
    </source>
</evidence>
<dbReference type="InterPro" id="IPR010442">
    <property type="entry name" value="PET_domain"/>
</dbReference>
<dbReference type="PANTHER" id="PTHR24211">
    <property type="entry name" value="LIM DOMAIN-CONTAINING PROTEIN"/>
    <property type="match status" value="1"/>
</dbReference>
<evidence type="ECO:0000313" key="17">
    <source>
        <dbReference type="Proteomes" id="UP000835052"/>
    </source>
</evidence>
<name>A0A8S1H8P5_9PELO</name>
<keyword evidence="6 11" id="KW-0440">LIM domain</keyword>
<dbReference type="Pfam" id="PF00412">
    <property type="entry name" value="LIM"/>
    <property type="match status" value="3"/>
</dbReference>
<keyword evidence="7" id="KW-0238">DNA-binding</keyword>
<keyword evidence="12" id="KW-0812">Transmembrane</keyword>
<keyword evidence="10" id="KW-0539">Nucleus</keyword>
<evidence type="ECO:0000256" key="5">
    <source>
        <dbReference type="ARBA" id="ARBA00023015"/>
    </source>
</evidence>
<keyword evidence="4 11" id="KW-0862">Zinc</keyword>
<dbReference type="PROSITE" id="PS00031">
    <property type="entry name" value="NUCLEAR_REC_DBD_1"/>
    <property type="match status" value="1"/>
</dbReference>
<evidence type="ECO:0000256" key="9">
    <source>
        <dbReference type="ARBA" id="ARBA00023170"/>
    </source>
</evidence>
<feature type="transmembrane region" description="Helical" evidence="12">
    <location>
        <begin position="315"/>
        <end position="336"/>
    </location>
</feature>
<sequence length="946" mass="106783">MISEPQTSQSPPSSYDEGNIHCRVCNRNYDGSQHFGIEVCRACAAFFRRSVNGGKTFVCRRGGNECQLNTPRKITCQQCRWMKCLQVGMQKELVNCRNSHEAPDLKTTASIVEPPLKTSSCHQMRTLAPLNTRSANYLIEALLKSTEMLDGSASALPTVRLPRIAIARPSGDISGTRYGRPFNEHYSQLEAGPLSPSYIVDHLPTRRLSQISANYFVPGIARTNRYEPPPPTLRVRTDLGTTRRVDTTTDQIPRVMSSDNLADYLNIGDYPMTAAIIGASENQRRLDEISARAESLRDVDRVALFENSSLAYQRVAFLFCRYPALALCMVSMWMMWGRGLGLNSKDSRENVSYIVAFASGAFILACNVFHSHSHHNSYKFAKIMANLYHFFGLVSLCAAATALVFAAIAVRDVSGITTVDKCRWNDPKYTGYDGGVCFTPSQRVVFLSVIIGAASWVVLLAIIAFFYGVIGQSLMKKKRRDEFNRFARGQDNASFRGKGDVPMTEVASPTVDEKPCFGTNPAIFKLGLGKQHVLAHEIGQGSQCRNAVDCSCEGLDLHFWRKICKNCGCRMDEHDVVLPNEFDHAQIVIGRLFGAKEHFENALKLGKSSPFSETSNSKKENKPPPTAVYNFKMANEQENEKENLEYSWAPLPDKRLVEKYMKALPLEERPIIGSVGEQNRKSRLQFQLPLYDCNVEDARFVEEKDKKTLQKFVDNVRNNVIGVGKVIEVGHSETNESLPIEAQVERLRLGEGGASTECKECQKGMAAGDIGVECIHATEQNTWHPSCFKCATCQQLLVDNIYFFYQSKYYCGRHYADQLYPRCAGCDELIFANEYTFAEEKSWHFDHFACYKCDFKLGGSRYMTRENNPYCLECYLTYFAKTCDTCQQKIGPDEKRLNYNDVHWHAVEKCFQCVQCRENLIGKKFMLKNHSLFCSSQCRNNFISTH</sequence>
<protein>
    <submittedName>
        <fullName evidence="16">Uncharacterized protein</fullName>
    </submittedName>
</protein>
<keyword evidence="2" id="KW-0677">Repeat</keyword>
<keyword evidence="1 11" id="KW-0479">Metal-binding</keyword>
<dbReference type="SMART" id="SM00132">
    <property type="entry name" value="LIM"/>
    <property type="match status" value="3"/>
</dbReference>
<evidence type="ECO:0000256" key="6">
    <source>
        <dbReference type="ARBA" id="ARBA00023038"/>
    </source>
</evidence>
<dbReference type="InterPro" id="IPR001628">
    <property type="entry name" value="Znf_hrmn_rcpt"/>
</dbReference>
<evidence type="ECO:0000313" key="16">
    <source>
        <dbReference type="EMBL" id="CAD6192826.1"/>
    </source>
</evidence>
<dbReference type="PANTHER" id="PTHR24211:SF22">
    <property type="entry name" value="TESTIN"/>
    <property type="match status" value="1"/>
</dbReference>
<dbReference type="Proteomes" id="UP000835052">
    <property type="component" value="Unassembled WGS sequence"/>
</dbReference>
<feature type="transmembrane region" description="Helical" evidence="12">
    <location>
        <begin position="444"/>
        <end position="470"/>
    </location>
</feature>
<feature type="domain" description="LIM zinc-binding" evidence="13">
    <location>
        <begin position="821"/>
        <end position="881"/>
    </location>
</feature>
<keyword evidence="3" id="KW-0863">Zinc-finger</keyword>
<keyword evidence="9" id="KW-0675">Receptor</keyword>
<dbReference type="Gene3D" id="3.30.50.10">
    <property type="entry name" value="Erythroid Transcription Factor GATA-1, subunit A"/>
    <property type="match status" value="1"/>
</dbReference>
<dbReference type="SMART" id="SM00399">
    <property type="entry name" value="ZnF_C4"/>
    <property type="match status" value="1"/>
</dbReference>
<dbReference type="InterPro" id="IPR001781">
    <property type="entry name" value="Znf_LIM"/>
</dbReference>
<feature type="transmembrane region" description="Helical" evidence="12">
    <location>
        <begin position="351"/>
        <end position="369"/>
    </location>
</feature>
<reference evidence="16" key="1">
    <citation type="submission" date="2020-10" db="EMBL/GenBank/DDBJ databases">
        <authorList>
            <person name="Kikuchi T."/>
        </authorList>
    </citation>
    <scope>NUCLEOTIDE SEQUENCE</scope>
    <source>
        <strain evidence="16">NKZ352</strain>
    </source>
</reference>
<dbReference type="GO" id="GO:0008270">
    <property type="term" value="F:zinc ion binding"/>
    <property type="evidence" value="ECO:0007669"/>
    <property type="project" value="UniProtKB-KW"/>
</dbReference>
<evidence type="ECO:0000259" key="14">
    <source>
        <dbReference type="PROSITE" id="PS51030"/>
    </source>
</evidence>
<keyword evidence="12" id="KW-1133">Transmembrane helix</keyword>
<dbReference type="InterPro" id="IPR047120">
    <property type="entry name" value="Pk/Esn/Tes"/>
</dbReference>
<feature type="transmembrane region" description="Helical" evidence="12">
    <location>
        <begin position="390"/>
        <end position="410"/>
    </location>
</feature>
<keyword evidence="17" id="KW-1185">Reference proteome</keyword>
<dbReference type="CDD" id="cd09340">
    <property type="entry name" value="LIM1_Testin_like"/>
    <property type="match status" value="1"/>
</dbReference>
<dbReference type="Pfam" id="PF00105">
    <property type="entry name" value="zf-C4"/>
    <property type="match status" value="1"/>
</dbReference>
<gene>
    <name evidence="16" type="ORF">CAUJ_LOCUS8745</name>
</gene>
<evidence type="ECO:0000256" key="8">
    <source>
        <dbReference type="ARBA" id="ARBA00023163"/>
    </source>
</evidence>
<evidence type="ECO:0000259" key="15">
    <source>
        <dbReference type="PROSITE" id="PS51303"/>
    </source>
</evidence>